<feature type="region of interest" description="Disordered" evidence="1">
    <location>
        <begin position="1"/>
        <end position="46"/>
    </location>
</feature>
<name>A0A8D8YJB2_9HEMI</name>
<proteinExistence type="predicted"/>
<evidence type="ECO:0000313" key="3">
    <source>
        <dbReference type="EMBL" id="CAG6729850.1"/>
    </source>
</evidence>
<keyword evidence="2" id="KW-0472">Membrane</keyword>
<keyword evidence="2" id="KW-1133">Transmembrane helix</keyword>
<sequence>MSRHQREGNVLGLKDGGREHQFLGSGSRGRGRWGAEGRGRVDGDVKMMDSSPARRLVVVQVVVDVLVGALPIGRVLHYDLRLHGGGRGAGRRRWVPMGLRYTRGAPGVHDERGGQNRGPRGSSAR</sequence>
<feature type="transmembrane region" description="Helical" evidence="2">
    <location>
        <begin position="56"/>
        <end position="76"/>
    </location>
</feature>
<feature type="compositionally biased region" description="Basic and acidic residues" evidence="1">
    <location>
        <begin position="33"/>
        <end position="46"/>
    </location>
</feature>
<evidence type="ECO:0000256" key="2">
    <source>
        <dbReference type="SAM" id="Phobius"/>
    </source>
</evidence>
<keyword evidence="2" id="KW-0812">Transmembrane</keyword>
<feature type="region of interest" description="Disordered" evidence="1">
    <location>
        <begin position="102"/>
        <end position="125"/>
    </location>
</feature>
<organism evidence="3">
    <name type="scientific">Cacopsylla melanoneura</name>
    <dbReference type="NCBI Taxonomy" id="428564"/>
    <lineage>
        <taxon>Eukaryota</taxon>
        <taxon>Metazoa</taxon>
        <taxon>Ecdysozoa</taxon>
        <taxon>Arthropoda</taxon>
        <taxon>Hexapoda</taxon>
        <taxon>Insecta</taxon>
        <taxon>Pterygota</taxon>
        <taxon>Neoptera</taxon>
        <taxon>Paraneoptera</taxon>
        <taxon>Hemiptera</taxon>
        <taxon>Sternorrhyncha</taxon>
        <taxon>Psylloidea</taxon>
        <taxon>Psyllidae</taxon>
        <taxon>Psyllinae</taxon>
        <taxon>Cacopsylla</taxon>
    </lineage>
</organism>
<reference evidence="3" key="1">
    <citation type="submission" date="2021-05" db="EMBL/GenBank/DDBJ databases">
        <authorList>
            <person name="Alioto T."/>
            <person name="Alioto T."/>
            <person name="Gomez Garrido J."/>
        </authorList>
    </citation>
    <scope>NUCLEOTIDE SEQUENCE</scope>
</reference>
<dbReference type="AlphaFoldDB" id="A0A8D8YJB2"/>
<dbReference type="EMBL" id="HBUF01379952">
    <property type="protein sequence ID" value="CAG6729850.1"/>
    <property type="molecule type" value="Transcribed_RNA"/>
</dbReference>
<protein>
    <submittedName>
        <fullName evidence="3">Uncharacterized protein</fullName>
    </submittedName>
</protein>
<accession>A0A8D8YJB2</accession>
<evidence type="ECO:0000256" key="1">
    <source>
        <dbReference type="SAM" id="MobiDB-lite"/>
    </source>
</evidence>